<evidence type="ECO:0000256" key="1">
    <source>
        <dbReference type="SAM" id="Coils"/>
    </source>
</evidence>
<dbReference type="RefSeq" id="XP_016645630.1">
    <property type="nucleotide sequence ID" value="XM_016784873.1"/>
</dbReference>
<dbReference type="EMBL" id="JOWA01000066">
    <property type="protein sequence ID" value="KEZ45831.1"/>
    <property type="molecule type" value="Genomic_DNA"/>
</dbReference>
<dbReference type="GeneID" id="27720721"/>
<dbReference type="HOGENOM" id="CLU_027356_0_0_1"/>
<keyword evidence="3" id="KW-1185">Reference proteome</keyword>
<dbReference type="KEGG" id="sapo:SAPIO_CDS1649"/>
<dbReference type="PANTHER" id="PTHR40619">
    <property type="entry name" value="FUNGAL STAND N-TERMINAL GOODBYE DOMAIN-CONTAINING PROTEIN"/>
    <property type="match status" value="1"/>
</dbReference>
<comment type="caution">
    <text evidence="2">The sequence shown here is derived from an EMBL/GenBank/DDBJ whole genome shotgun (WGS) entry which is preliminary data.</text>
</comment>
<dbReference type="PANTHER" id="PTHR40619:SF3">
    <property type="entry name" value="FUNGAL STAND N-TERMINAL GOODBYE DOMAIN-CONTAINING PROTEIN"/>
    <property type="match status" value="1"/>
</dbReference>
<keyword evidence="1" id="KW-0175">Coiled coil</keyword>
<name>A0A084GER9_PSEDA</name>
<proteinExistence type="predicted"/>
<dbReference type="OrthoDB" id="5419927at2759"/>
<dbReference type="VEuPathDB" id="FungiDB:SAPIO_CDS1649"/>
<organism evidence="2 3">
    <name type="scientific">Pseudallescheria apiosperma</name>
    <name type="common">Scedosporium apiospermum</name>
    <dbReference type="NCBI Taxonomy" id="563466"/>
    <lineage>
        <taxon>Eukaryota</taxon>
        <taxon>Fungi</taxon>
        <taxon>Dikarya</taxon>
        <taxon>Ascomycota</taxon>
        <taxon>Pezizomycotina</taxon>
        <taxon>Sordariomycetes</taxon>
        <taxon>Hypocreomycetidae</taxon>
        <taxon>Microascales</taxon>
        <taxon>Microascaceae</taxon>
        <taxon>Scedosporium</taxon>
    </lineage>
</organism>
<sequence>MGDTGPVVRFVREEAPNVHPAFTTPTNYDDQRGIFEPKKAAFDLEDALVRYQELGCSPALKFDPKNCTWNDFFEQLSDTKVAYEAKAVGWKGSLHKVARKAGDKADLIAPGLQLLPEKYGLSIVRAALGWMLVLAKESAKKREAIFEAFKDIPGIIWMAEAKRNNFPKDTQLKILADELNDTILDSTNKMIRYLLPKHQVAKIFPVLPGAPSGSEVDQLIAKVRRAAANLTRRTDLLVEGTIVATRRLAEKSILEHEATRQNTMSTLIEARGISQQVLEMSEAVKPLPGQIKELQHTVEELKDKMSHLEREAVNALTSMANHAGVDAQNWTKRLLDEIWQGVEARMRIMANEAQKREQRLLMVMQDLETEIERARTPQLPSNATLSTSEILGILAVSPERITADLKLIIQGSALLDPASQLEAQSLLNIDRFWQWFSSASSDLLFVHGSLVDDPTEARISPISPVCATMVAAIIKTHPSAVSLYFFCGFHMDFGDNLKGPQGLMRCLISKLLVEASTRHPMGLTYDFADLSSTDGLRHHDMSELCSLFRRIIMQLPRDAIVYCIIDGVSWYERLEMLEDIFLVMQTLSGLVDDPYLRPALKVLLTSPFPSKRIAPGIPTQRRVFLRPMAIANEVVSERMIFANLTSRARQVPAYATANSTAPGTAAVALEEERTAEDYL</sequence>
<reference evidence="2 3" key="1">
    <citation type="journal article" date="2014" name="Genome Announc.">
        <title>Draft genome sequence of the pathogenic fungus Scedosporium apiospermum.</title>
        <authorList>
            <person name="Vandeputte P."/>
            <person name="Ghamrawi S."/>
            <person name="Rechenmann M."/>
            <person name="Iltis A."/>
            <person name="Giraud S."/>
            <person name="Fleury M."/>
            <person name="Thornton C."/>
            <person name="Delhaes L."/>
            <person name="Meyer W."/>
            <person name="Papon N."/>
            <person name="Bouchara J.P."/>
        </authorList>
    </citation>
    <scope>NUCLEOTIDE SEQUENCE [LARGE SCALE GENOMIC DNA]</scope>
    <source>
        <strain evidence="2 3">IHEM 14462</strain>
    </source>
</reference>
<dbReference type="OMA" id="PWINLIP"/>
<dbReference type="AlphaFoldDB" id="A0A084GER9"/>
<protein>
    <submittedName>
        <fullName evidence="2">Uncharacterized protein</fullName>
    </submittedName>
</protein>
<accession>A0A084GER9</accession>
<dbReference type="Proteomes" id="UP000028545">
    <property type="component" value="Unassembled WGS sequence"/>
</dbReference>
<gene>
    <name evidence="2" type="ORF">SAPIO_CDS1649</name>
</gene>
<feature type="coiled-coil region" evidence="1">
    <location>
        <begin position="291"/>
        <end position="318"/>
    </location>
</feature>
<evidence type="ECO:0000313" key="3">
    <source>
        <dbReference type="Proteomes" id="UP000028545"/>
    </source>
</evidence>
<evidence type="ECO:0000313" key="2">
    <source>
        <dbReference type="EMBL" id="KEZ45831.1"/>
    </source>
</evidence>